<dbReference type="STRING" id="945553.A0A0D2LE01"/>
<dbReference type="AlphaFoldDB" id="A0A0D2LE01"/>
<dbReference type="Proteomes" id="UP000054270">
    <property type="component" value="Unassembled WGS sequence"/>
</dbReference>
<protein>
    <submittedName>
        <fullName evidence="1">Uncharacterized protein</fullName>
    </submittedName>
</protein>
<evidence type="ECO:0000313" key="2">
    <source>
        <dbReference type="Proteomes" id="UP000054270"/>
    </source>
</evidence>
<organism evidence="1 2">
    <name type="scientific">Hypholoma sublateritium (strain FD-334 SS-4)</name>
    <dbReference type="NCBI Taxonomy" id="945553"/>
    <lineage>
        <taxon>Eukaryota</taxon>
        <taxon>Fungi</taxon>
        <taxon>Dikarya</taxon>
        <taxon>Basidiomycota</taxon>
        <taxon>Agaricomycotina</taxon>
        <taxon>Agaricomycetes</taxon>
        <taxon>Agaricomycetidae</taxon>
        <taxon>Agaricales</taxon>
        <taxon>Agaricineae</taxon>
        <taxon>Strophariaceae</taxon>
        <taxon>Hypholoma</taxon>
    </lineage>
</organism>
<dbReference type="EMBL" id="KN817531">
    <property type="protein sequence ID" value="KJA25647.1"/>
    <property type="molecule type" value="Genomic_DNA"/>
</dbReference>
<proteinExistence type="predicted"/>
<reference evidence="2" key="1">
    <citation type="submission" date="2014-04" db="EMBL/GenBank/DDBJ databases">
        <title>Evolutionary Origins and Diversification of the Mycorrhizal Mutualists.</title>
        <authorList>
            <consortium name="DOE Joint Genome Institute"/>
            <consortium name="Mycorrhizal Genomics Consortium"/>
            <person name="Kohler A."/>
            <person name="Kuo A."/>
            <person name="Nagy L.G."/>
            <person name="Floudas D."/>
            <person name="Copeland A."/>
            <person name="Barry K.W."/>
            <person name="Cichocki N."/>
            <person name="Veneault-Fourrey C."/>
            <person name="LaButti K."/>
            <person name="Lindquist E.A."/>
            <person name="Lipzen A."/>
            <person name="Lundell T."/>
            <person name="Morin E."/>
            <person name="Murat C."/>
            <person name="Riley R."/>
            <person name="Ohm R."/>
            <person name="Sun H."/>
            <person name="Tunlid A."/>
            <person name="Henrissat B."/>
            <person name="Grigoriev I.V."/>
            <person name="Hibbett D.S."/>
            <person name="Martin F."/>
        </authorList>
    </citation>
    <scope>NUCLEOTIDE SEQUENCE [LARGE SCALE GENOMIC DNA]</scope>
    <source>
        <strain evidence="2">FD-334 SS-4</strain>
    </source>
</reference>
<gene>
    <name evidence="1" type="ORF">HYPSUDRAFT_410274</name>
</gene>
<keyword evidence="2" id="KW-1185">Reference proteome</keyword>
<sequence length="126" mass="13333">MNQQNTNANSSSNPLANTPAVAQNDIIKALSILRTQTGEVVPNEKISQLILANMSTFVRDGKLSQCQIMQLKAFADMHKAPTPGSAPASSEATTVAVTDTSNSVIKAYRATLAQIARPPDNPTIPT</sequence>
<accession>A0A0D2LE01</accession>
<name>A0A0D2LE01_HYPSF</name>
<evidence type="ECO:0000313" key="1">
    <source>
        <dbReference type="EMBL" id="KJA25647.1"/>
    </source>
</evidence>